<keyword evidence="19" id="KW-0325">Glycoprotein</keyword>
<dbReference type="EC" id="2.7.11.1" evidence="6"/>
<dbReference type="GO" id="GO:0005524">
    <property type="term" value="F:ATP binding"/>
    <property type="evidence" value="ECO:0007669"/>
    <property type="project" value="UniProtKB-KW"/>
</dbReference>
<evidence type="ECO:0000256" key="3">
    <source>
        <dbReference type="ARBA" id="ARBA00007606"/>
    </source>
</evidence>
<name>A0A1R3I4F7_COCAP</name>
<evidence type="ECO:0000313" key="23">
    <source>
        <dbReference type="EMBL" id="OMO77419.1"/>
    </source>
</evidence>
<dbReference type="Gene3D" id="2.60.120.200">
    <property type="match status" value="1"/>
</dbReference>
<keyword evidence="7" id="KW-1003">Cell membrane</keyword>
<evidence type="ECO:0000256" key="18">
    <source>
        <dbReference type="ARBA" id="ARBA00023170"/>
    </source>
</evidence>
<evidence type="ECO:0000256" key="5">
    <source>
        <dbReference type="ARBA" id="ARBA00010217"/>
    </source>
</evidence>
<dbReference type="EMBL" id="AWWV01010742">
    <property type="protein sequence ID" value="OMO77419.1"/>
    <property type="molecule type" value="Genomic_DNA"/>
</dbReference>
<evidence type="ECO:0000256" key="6">
    <source>
        <dbReference type="ARBA" id="ARBA00012513"/>
    </source>
</evidence>
<proteinExistence type="inferred from homology"/>
<sequence>MFLSPAFALDFLFNNFTTTVNGTNLFLIEDARIDTSTVRLTNDSNQFSFGRLFYPTTVSMKPTSSNSSSLSSFSTSFVFSILPQLSNSPGFGLCFVLSNTTSPPATLAGQYFGIFSDNTESVVAPLLAIEFDTGRNPEFNDPNENHLGIDLNSIISDQIADAQYFNSSNASFVPFNMRTGQNVRAWIDFDGANFEINVTVAPAGLSKPSRPTLNYKNPVIANYVSSEMFVGFSASKTQWVEAQRILAWSFSDTGTLREINTTVAAAPAELLNELARDGSSRVGA</sequence>
<comment type="similarity">
    <text evidence="3">Belongs to the leguminous lectin family.</text>
</comment>
<evidence type="ECO:0000256" key="19">
    <source>
        <dbReference type="ARBA" id="ARBA00023180"/>
    </source>
</evidence>
<keyword evidence="24" id="KW-1185">Reference proteome</keyword>
<dbReference type="OMA" id="TFMISPT"/>
<keyword evidence="14" id="KW-0418">Kinase</keyword>
<dbReference type="InterPro" id="IPR050258">
    <property type="entry name" value="Leguminous_Lectin"/>
</dbReference>
<keyword evidence="13" id="KW-0547">Nucleotide-binding</keyword>
<dbReference type="Pfam" id="PF00139">
    <property type="entry name" value="Lectin_legB"/>
    <property type="match status" value="1"/>
</dbReference>
<evidence type="ECO:0000256" key="1">
    <source>
        <dbReference type="ARBA" id="ARBA00004236"/>
    </source>
</evidence>
<dbReference type="CDD" id="cd06899">
    <property type="entry name" value="lectin_legume_LecRK_Arcelin_ConA"/>
    <property type="match status" value="1"/>
</dbReference>
<evidence type="ECO:0000256" key="2">
    <source>
        <dbReference type="ARBA" id="ARBA00004479"/>
    </source>
</evidence>
<comment type="catalytic activity">
    <reaction evidence="20">
        <text>L-threonyl-[protein] + ATP = O-phospho-L-threonyl-[protein] + ADP + H(+)</text>
        <dbReference type="Rhea" id="RHEA:46608"/>
        <dbReference type="Rhea" id="RHEA-COMP:11060"/>
        <dbReference type="Rhea" id="RHEA-COMP:11605"/>
        <dbReference type="ChEBI" id="CHEBI:15378"/>
        <dbReference type="ChEBI" id="CHEBI:30013"/>
        <dbReference type="ChEBI" id="CHEBI:30616"/>
        <dbReference type="ChEBI" id="CHEBI:61977"/>
        <dbReference type="ChEBI" id="CHEBI:456216"/>
        <dbReference type="EC" id="2.7.11.1"/>
    </reaction>
</comment>
<dbReference type="PANTHER" id="PTHR32401">
    <property type="entry name" value="CONCANAVALIN A-LIKE LECTIN FAMILY PROTEIN"/>
    <property type="match status" value="1"/>
</dbReference>
<dbReference type="GO" id="GO:0004674">
    <property type="term" value="F:protein serine/threonine kinase activity"/>
    <property type="evidence" value="ECO:0007669"/>
    <property type="project" value="UniProtKB-KW"/>
</dbReference>
<keyword evidence="10" id="KW-0812">Transmembrane</keyword>
<dbReference type="PANTHER" id="PTHR32401:SF49">
    <property type="entry name" value="OS10G0129200 PROTEIN"/>
    <property type="match status" value="1"/>
</dbReference>
<evidence type="ECO:0000256" key="7">
    <source>
        <dbReference type="ARBA" id="ARBA00022475"/>
    </source>
</evidence>
<evidence type="ECO:0000313" key="24">
    <source>
        <dbReference type="Proteomes" id="UP000188268"/>
    </source>
</evidence>
<keyword evidence="16" id="KW-1133">Transmembrane helix</keyword>
<comment type="similarity">
    <text evidence="5">In the C-terminal section; belongs to the protein kinase superfamily. Ser/Thr protein kinase family.</text>
</comment>
<evidence type="ECO:0000256" key="15">
    <source>
        <dbReference type="ARBA" id="ARBA00022840"/>
    </source>
</evidence>
<keyword evidence="17" id="KW-0472">Membrane</keyword>
<dbReference type="Gramene" id="OMO77419">
    <property type="protein sequence ID" value="OMO77419"/>
    <property type="gene ID" value="CCACVL1_15019"/>
</dbReference>
<accession>A0A1R3I4F7</accession>
<dbReference type="STRING" id="210143.A0A1R3I4F7"/>
<dbReference type="InterPro" id="IPR013320">
    <property type="entry name" value="ConA-like_dom_sf"/>
</dbReference>
<evidence type="ECO:0000256" key="14">
    <source>
        <dbReference type="ARBA" id="ARBA00022777"/>
    </source>
</evidence>
<gene>
    <name evidence="23" type="ORF">CCACVL1_15019</name>
</gene>
<keyword evidence="12" id="KW-0430">Lectin</keyword>
<evidence type="ECO:0000256" key="10">
    <source>
        <dbReference type="ARBA" id="ARBA00022692"/>
    </source>
</evidence>
<keyword evidence="9" id="KW-0808">Transferase</keyword>
<dbReference type="InterPro" id="IPR001220">
    <property type="entry name" value="Legume_lectin_dom"/>
</dbReference>
<protein>
    <recommendedName>
        <fullName evidence="6">non-specific serine/threonine protein kinase</fullName>
        <ecNumber evidence="6">2.7.11.1</ecNumber>
    </recommendedName>
</protein>
<comment type="similarity">
    <text evidence="4">In the N-terminal section; belongs to the leguminous lectin family.</text>
</comment>
<evidence type="ECO:0000256" key="12">
    <source>
        <dbReference type="ARBA" id="ARBA00022734"/>
    </source>
</evidence>
<dbReference type="AlphaFoldDB" id="A0A1R3I4F7"/>
<evidence type="ECO:0000256" key="21">
    <source>
        <dbReference type="ARBA" id="ARBA00048679"/>
    </source>
</evidence>
<evidence type="ECO:0000256" key="4">
    <source>
        <dbReference type="ARBA" id="ARBA00008536"/>
    </source>
</evidence>
<reference evidence="23 24" key="1">
    <citation type="submission" date="2013-09" db="EMBL/GenBank/DDBJ databases">
        <title>Corchorus capsularis genome sequencing.</title>
        <authorList>
            <person name="Alam M."/>
            <person name="Haque M.S."/>
            <person name="Islam M.S."/>
            <person name="Emdad E.M."/>
            <person name="Islam M.M."/>
            <person name="Ahmed B."/>
            <person name="Halim A."/>
            <person name="Hossen Q.M.M."/>
            <person name="Hossain M.Z."/>
            <person name="Ahmed R."/>
            <person name="Khan M.M."/>
            <person name="Islam R."/>
            <person name="Rashid M.M."/>
            <person name="Khan S.A."/>
            <person name="Rahman M.S."/>
            <person name="Alam M."/>
        </authorList>
    </citation>
    <scope>NUCLEOTIDE SEQUENCE [LARGE SCALE GENOMIC DNA]</scope>
    <source>
        <strain evidence="24">cv. CVL-1</strain>
        <tissue evidence="23">Whole seedling</tissue>
    </source>
</reference>
<evidence type="ECO:0000259" key="22">
    <source>
        <dbReference type="Pfam" id="PF00139"/>
    </source>
</evidence>
<evidence type="ECO:0000256" key="13">
    <source>
        <dbReference type="ARBA" id="ARBA00022741"/>
    </source>
</evidence>
<keyword evidence="18" id="KW-0675">Receptor</keyword>
<evidence type="ECO:0000256" key="11">
    <source>
        <dbReference type="ARBA" id="ARBA00022729"/>
    </source>
</evidence>
<dbReference type="Proteomes" id="UP000188268">
    <property type="component" value="Unassembled WGS sequence"/>
</dbReference>
<feature type="domain" description="Legume lectin" evidence="22">
    <location>
        <begin position="9"/>
        <end position="261"/>
    </location>
</feature>
<comment type="caution">
    <text evidence="23">The sequence shown here is derived from an EMBL/GenBank/DDBJ whole genome shotgun (WGS) entry which is preliminary data.</text>
</comment>
<dbReference type="FunFam" id="2.60.120.200:FF:000086">
    <property type="entry name" value="L-type lectin-domain containing receptor kinase S.4"/>
    <property type="match status" value="1"/>
</dbReference>
<evidence type="ECO:0000256" key="8">
    <source>
        <dbReference type="ARBA" id="ARBA00022527"/>
    </source>
</evidence>
<keyword evidence="15" id="KW-0067">ATP-binding</keyword>
<evidence type="ECO:0000256" key="20">
    <source>
        <dbReference type="ARBA" id="ARBA00047899"/>
    </source>
</evidence>
<comment type="subcellular location">
    <subcellularLocation>
        <location evidence="1">Cell membrane</location>
    </subcellularLocation>
    <subcellularLocation>
        <location evidence="2">Membrane</location>
        <topology evidence="2">Single-pass type I membrane protein</topology>
    </subcellularLocation>
</comment>
<evidence type="ECO:0000256" key="9">
    <source>
        <dbReference type="ARBA" id="ARBA00022679"/>
    </source>
</evidence>
<organism evidence="23 24">
    <name type="scientific">Corchorus capsularis</name>
    <name type="common">Jute</name>
    <dbReference type="NCBI Taxonomy" id="210143"/>
    <lineage>
        <taxon>Eukaryota</taxon>
        <taxon>Viridiplantae</taxon>
        <taxon>Streptophyta</taxon>
        <taxon>Embryophyta</taxon>
        <taxon>Tracheophyta</taxon>
        <taxon>Spermatophyta</taxon>
        <taxon>Magnoliopsida</taxon>
        <taxon>eudicotyledons</taxon>
        <taxon>Gunneridae</taxon>
        <taxon>Pentapetalae</taxon>
        <taxon>rosids</taxon>
        <taxon>malvids</taxon>
        <taxon>Malvales</taxon>
        <taxon>Malvaceae</taxon>
        <taxon>Grewioideae</taxon>
        <taxon>Apeibeae</taxon>
        <taxon>Corchorus</taxon>
    </lineage>
</organism>
<evidence type="ECO:0000256" key="17">
    <source>
        <dbReference type="ARBA" id="ARBA00023136"/>
    </source>
</evidence>
<dbReference type="GO" id="GO:0030246">
    <property type="term" value="F:carbohydrate binding"/>
    <property type="evidence" value="ECO:0007669"/>
    <property type="project" value="UniProtKB-KW"/>
</dbReference>
<dbReference type="GO" id="GO:0005886">
    <property type="term" value="C:plasma membrane"/>
    <property type="evidence" value="ECO:0007669"/>
    <property type="project" value="UniProtKB-SubCell"/>
</dbReference>
<dbReference type="OrthoDB" id="547665at2759"/>
<keyword evidence="11" id="KW-0732">Signal</keyword>
<keyword evidence="8" id="KW-0723">Serine/threonine-protein kinase</keyword>
<comment type="catalytic activity">
    <reaction evidence="21">
        <text>L-seryl-[protein] + ATP = O-phospho-L-seryl-[protein] + ADP + H(+)</text>
        <dbReference type="Rhea" id="RHEA:17989"/>
        <dbReference type="Rhea" id="RHEA-COMP:9863"/>
        <dbReference type="Rhea" id="RHEA-COMP:11604"/>
        <dbReference type="ChEBI" id="CHEBI:15378"/>
        <dbReference type="ChEBI" id="CHEBI:29999"/>
        <dbReference type="ChEBI" id="CHEBI:30616"/>
        <dbReference type="ChEBI" id="CHEBI:83421"/>
        <dbReference type="ChEBI" id="CHEBI:456216"/>
        <dbReference type="EC" id="2.7.11.1"/>
    </reaction>
</comment>
<dbReference type="SUPFAM" id="SSF49899">
    <property type="entry name" value="Concanavalin A-like lectins/glucanases"/>
    <property type="match status" value="1"/>
</dbReference>
<evidence type="ECO:0000256" key="16">
    <source>
        <dbReference type="ARBA" id="ARBA00022989"/>
    </source>
</evidence>